<dbReference type="KEGG" id="hir:HETIRDRAFT_412382"/>
<dbReference type="InParanoid" id="W4JNI1"/>
<dbReference type="EMBL" id="KI925466">
    <property type="protein sequence ID" value="ETW75117.1"/>
    <property type="molecule type" value="Genomic_DNA"/>
</dbReference>
<evidence type="ECO:0000313" key="1">
    <source>
        <dbReference type="EMBL" id="ETW75117.1"/>
    </source>
</evidence>
<proteinExistence type="predicted"/>
<name>W4JNI1_HETIT</name>
<dbReference type="Proteomes" id="UP000030671">
    <property type="component" value="Unassembled WGS sequence"/>
</dbReference>
<dbReference type="HOGENOM" id="CLU_2638367_0_0_1"/>
<dbReference type="AlphaFoldDB" id="W4JNI1"/>
<accession>W4JNI1</accession>
<keyword evidence="2" id="KW-1185">Reference proteome</keyword>
<organism evidence="1 2">
    <name type="scientific">Heterobasidion irregulare (strain TC 32-1)</name>
    <dbReference type="NCBI Taxonomy" id="747525"/>
    <lineage>
        <taxon>Eukaryota</taxon>
        <taxon>Fungi</taxon>
        <taxon>Dikarya</taxon>
        <taxon>Basidiomycota</taxon>
        <taxon>Agaricomycotina</taxon>
        <taxon>Agaricomycetes</taxon>
        <taxon>Russulales</taxon>
        <taxon>Bondarzewiaceae</taxon>
        <taxon>Heterobasidion</taxon>
        <taxon>Heterobasidion annosum species complex</taxon>
    </lineage>
</organism>
<dbReference type="GeneID" id="20673025"/>
<gene>
    <name evidence="1" type="ORF">HETIRDRAFT_412382</name>
</gene>
<dbReference type="RefSeq" id="XP_009552569.1">
    <property type="nucleotide sequence ID" value="XM_009554274.1"/>
</dbReference>
<sequence>MHEGVQEEEEVAAVAVAVFEAEGVEEDSDSSPMMITMISLSTSSQTVRSVSTLFSFQKKHLAQAHKWSCLCYGTSRL</sequence>
<evidence type="ECO:0000313" key="2">
    <source>
        <dbReference type="Proteomes" id="UP000030671"/>
    </source>
</evidence>
<reference evidence="1 2" key="1">
    <citation type="journal article" date="2012" name="New Phytol.">
        <title>Insight into trade-off between wood decay and parasitism from the genome of a fungal forest pathogen.</title>
        <authorList>
            <person name="Olson A."/>
            <person name="Aerts A."/>
            <person name="Asiegbu F."/>
            <person name="Belbahri L."/>
            <person name="Bouzid O."/>
            <person name="Broberg A."/>
            <person name="Canback B."/>
            <person name="Coutinho P.M."/>
            <person name="Cullen D."/>
            <person name="Dalman K."/>
            <person name="Deflorio G."/>
            <person name="van Diepen L.T."/>
            <person name="Dunand C."/>
            <person name="Duplessis S."/>
            <person name="Durling M."/>
            <person name="Gonthier P."/>
            <person name="Grimwood J."/>
            <person name="Fossdal C.G."/>
            <person name="Hansson D."/>
            <person name="Henrissat B."/>
            <person name="Hietala A."/>
            <person name="Himmelstrand K."/>
            <person name="Hoffmeister D."/>
            <person name="Hogberg N."/>
            <person name="James T.Y."/>
            <person name="Karlsson M."/>
            <person name="Kohler A."/>
            <person name="Kues U."/>
            <person name="Lee Y.H."/>
            <person name="Lin Y.C."/>
            <person name="Lind M."/>
            <person name="Lindquist E."/>
            <person name="Lombard V."/>
            <person name="Lucas S."/>
            <person name="Lunden K."/>
            <person name="Morin E."/>
            <person name="Murat C."/>
            <person name="Park J."/>
            <person name="Raffaello T."/>
            <person name="Rouze P."/>
            <person name="Salamov A."/>
            <person name="Schmutz J."/>
            <person name="Solheim H."/>
            <person name="Stahlberg J."/>
            <person name="Velez H."/>
            <person name="de Vries R.P."/>
            <person name="Wiebenga A."/>
            <person name="Woodward S."/>
            <person name="Yakovlev I."/>
            <person name="Garbelotto M."/>
            <person name="Martin F."/>
            <person name="Grigoriev I.V."/>
            <person name="Stenlid J."/>
        </authorList>
    </citation>
    <scope>NUCLEOTIDE SEQUENCE [LARGE SCALE GENOMIC DNA]</scope>
    <source>
        <strain evidence="1 2">TC 32-1</strain>
    </source>
</reference>
<protein>
    <submittedName>
        <fullName evidence="1">Uncharacterized protein</fullName>
    </submittedName>
</protein>